<dbReference type="AlphaFoldDB" id="A0A455T2G5"/>
<dbReference type="EC" id="2.1.1.-" evidence="4"/>
<dbReference type="SUPFAM" id="SSF53335">
    <property type="entry name" value="S-adenosyl-L-methionine-dependent methyltransferases"/>
    <property type="match status" value="1"/>
</dbReference>
<dbReference type="InterPro" id="IPR011610">
    <property type="entry name" value="SAM_mthyl_Trfase_ML2640-like"/>
</dbReference>
<gene>
    <name evidence="5" type="ORF">KTA_29260</name>
</gene>
<keyword evidence="4" id="KW-0949">S-adenosyl-L-methionine</keyword>
<comment type="function">
    <text evidence="4">Exhibits S-adenosyl-L-methionine-dependent methyltransferase activity.</text>
</comment>
<evidence type="ECO:0000256" key="2">
    <source>
        <dbReference type="ARBA" id="ARBA00022603"/>
    </source>
</evidence>
<evidence type="ECO:0000256" key="3">
    <source>
        <dbReference type="ARBA" id="ARBA00022679"/>
    </source>
</evidence>
<protein>
    <recommendedName>
        <fullName evidence="4">S-adenosyl-L-methionine-dependent methyltransferase</fullName>
        <ecNumber evidence="4">2.1.1.-</ecNumber>
    </recommendedName>
</protein>
<dbReference type="EMBL" id="AP019377">
    <property type="protein sequence ID" value="BBH94727.1"/>
    <property type="molecule type" value="Genomic_DNA"/>
</dbReference>
<dbReference type="PANTHER" id="PTHR43619">
    <property type="entry name" value="S-ADENOSYL-L-METHIONINE-DEPENDENT METHYLTRANSFERASE YKTD-RELATED"/>
    <property type="match status" value="1"/>
</dbReference>
<name>A0A455T2G5_9CHLR</name>
<sequence>MTAAVRAHESQRPDRLFDDPWAATLAGAEGERRFRQLEDAGGSIIVRTRFFDEFLQHAIGTLGIRQLVMPACGLDTRAFRLAWPPDTQWFELDQPAVLDYKENILRAQQALPTCQRHIIPTDLTEDSWPSELLKAGYDPSLPAVWLVEGLLFYLPQEAIFQLFSHISSLSAPQSWLAFDAIHSAMTTSPLTRQRTERVSSLGVPWIGTLDDPTSFLASLGWQAFVTSTARKGYEYNRPVYPFIPSEALTPETEKLYHWLVTAVRQSQDS</sequence>
<dbReference type="InterPro" id="IPR007213">
    <property type="entry name" value="Ppm1/Ppm2/Tcmp"/>
</dbReference>
<keyword evidence="3 5" id="KW-0808">Transferase</keyword>
<evidence type="ECO:0000256" key="1">
    <source>
        <dbReference type="ARBA" id="ARBA00008138"/>
    </source>
</evidence>
<dbReference type="Pfam" id="PF04072">
    <property type="entry name" value="LCM"/>
    <property type="match status" value="1"/>
</dbReference>
<comment type="similarity">
    <text evidence="1 4">Belongs to the UPF0677 family.</text>
</comment>
<reference evidence="5" key="1">
    <citation type="submission" date="2018-12" db="EMBL/GenBank/DDBJ databases">
        <title>Novel natural products biosynthetic potential of the class Ktedonobacteria.</title>
        <authorList>
            <person name="Zheng Y."/>
            <person name="Saitou A."/>
            <person name="Wang C.M."/>
            <person name="Toyoda A."/>
            <person name="Minakuchi Y."/>
            <person name="Sekiguchi Y."/>
            <person name="Ueda K."/>
            <person name="Takano H."/>
            <person name="Sakai Y."/>
            <person name="Yokota A."/>
            <person name="Yabe S."/>
        </authorList>
    </citation>
    <scope>NUCLEOTIDE SEQUENCE</scope>
    <source>
        <strain evidence="5">A3-2</strain>
    </source>
</reference>
<proteinExistence type="inferred from homology"/>
<keyword evidence="2 4" id="KW-0489">Methyltransferase</keyword>
<dbReference type="NCBIfam" id="TIGR00027">
    <property type="entry name" value="mthyl_TIGR00027"/>
    <property type="match status" value="1"/>
</dbReference>
<organism evidence="5">
    <name type="scientific">Thermogemmatispora argillosa</name>
    <dbReference type="NCBI Taxonomy" id="2045280"/>
    <lineage>
        <taxon>Bacteria</taxon>
        <taxon>Bacillati</taxon>
        <taxon>Chloroflexota</taxon>
        <taxon>Ktedonobacteria</taxon>
        <taxon>Thermogemmatisporales</taxon>
        <taxon>Thermogemmatisporaceae</taxon>
        <taxon>Thermogemmatispora</taxon>
    </lineage>
</organism>
<dbReference type="GO" id="GO:0008168">
    <property type="term" value="F:methyltransferase activity"/>
    <property type="evidence" value="ECO:0007669"/>
    <property type="project" value="UniProtKB-UniRule"/>
</dbReference>
<accession>A0A455T2G5</accession>
<dbReference type="InterPro" id="IPR029063">
    <property type="entry name" value="SAM-dependent_MTases_sf"/>
</dbReference>
<dbReference type="PANTHER" id="PTHR43619:SF2">
    <property type="entry name" value="S-ADENOSYL-L-METHIONINE-DEPENDENT METHYLTRANSFERASES SUPERFAMILY PROTEIN"/>
    <property type="match status" value="1"/>
</dbReference>
<evidence type="ECO:0000256" key="4">
    <source>
        <dbReference type="RuleBase" id="RU362030"/>
    </source>
</evidence>
<dbReference type="GO" id="GO:0032259">
    <property type="term" value="P:methylation"/>
    <property type="evidence" value="ECO:0007669"/>
    <property type="project" value="UniProtKB-KW"/>
</dbReference>
<dbReference type="Gene3D" id="3.40.50.150">
    <property type="entry name" value="Vaccinia Virus protein VP39"/>
    <property type="match status" value="1"/>
</dbReference>
<evidence type="ECO:0000313" key="5">
    <source>
        <dbReference type="EMBL" id="BBH94727.1"/>
    </source>
</evidence>